<sequence length="266" mass="29852">MRERLMATLPYLVLPLGSGLVLGVIGPFGTYERLPLQLRVPYWVIVFSLNWLIADALIRRVERMFNHHRRGSALFTPLAGALLAAPPATGLVALANAVSGIGWPENIVRLAGQVLFLLIAVSIAAFQWRRILAQGSDDKIGEPPETPTDESDHPDPTIRIDDSGVKMFMARLTDSCGEYPLCLQMQDHYLITYREASSEMILCRMEDAARELECLGRRVHRSWWVAERAIEAVERDGNRICLRLINGLRVPVGRSFRHSLKDAGWV</sequence>
<evidence type="ECO:0000259" key="4">
    <source>
        <dbReference type="PROSITE" id="PS50930"/>
    </source>
</evidence>
<name>A0ABV3T678_9GAMM</name>
<feature type="transmembrane region" description="Helical" evidence="3">
    <location>
        <begin position="107"/>
        <end position="126"/>
    </location>
</feature>
<dbReference type="PROSITE" id="PS50930">
    <property type="entry name" value="HTH_LYTTR"/>
    <property type="match status" value="1"/>
</dbReference>
<dbReference type="Pfam" id="PF04397">
    <property type="entry name" value="LytTR"/>
    <property type="match status" value="1"/>
</dbReference>
<dbReference type="InterPro" id="IPR007492">
    <property type="entry name" value="LytTR_DNA-bd_dom"/>
</dbReference>
<organism evidence="5 6">
    <name type="scientific">Spiribacter insolitus</name>
    <dbReference type="NCBI Taxonomy" id="3122417"/>
    <lineage>
        <taxon>Bacteria</taxon>
        <taxon>Pseudomonadati</taxon>
        <taxon>Pseudomonadota</taxon>
        <taxon>Gammaproteobacteria</taxon>
        <taxon>Chromatiales</taxon>
        <taxon>Ectothiorhodospiraceae</taxon>
        <taxon>Spiribacter</taxon>
    </lineage>
</organism>
<dbReference type="GO" id="GO:0003677">
    <property type="term" value="F:DNA binding"/>
    <property type="evidence" value="ECO:0007669"/>
    <property type="project" value="UniProtKB-KW"/>
</dbReference>
<keyword evidence="3" id="KW-1133">Transmembrane helix</keyword>
<keyword evidence="3" id="KW-0472">Membrane</keyword>
<keyword evidence="3" id="KW-0812">Transmembrane</keyword>
<evidence type="ECO:0000256" key="2">
    <source>
        <dbReference type="SAM" id="MobiDB-lite"/>
    </source>
</evidence>
<reference evidence="5 6" key="1">
    <citation type="submission" date="2024-02" db="EMBL/GenBank/DDBJ databases">
        <title>New especies of Spiribacter isolated from saline water.</title>
        <authorList>
            <person name="Leon M.J."/>
            <person name="De La Haba R."/>
            <person name="Sanchez-Porro C."/>
            <person name="Ventosa A."/>
        </authorList>
    </citation>
    <scope>NUCLEOTIDE SEQUENCE [LARGE SCALE GENOMIC DNA]</scope>
    <source>
        <strain evidence="6">ag22IC4-189</strain>
    </source>
</reference>
<proteinExistence type="predicted"/>
<keyword evidence="6" id="KW-1185">Reference proteome</keyword>
<accession>A0ABV3T678</accession>
<evidence type="ECO:0000313" key="6">
    <source>
        <dbReference type="Proteomes" id="UP001556637"/>
    </source>
</evidence>
<feature type="transmembrane region" description="Helical" evidence="3">
    <location>
        <begin position="40"/>
        <end position="58"/>
    </location>
</feature>
<feature type="transmembrane region" description="Helical" evidence="3">
    <location>
        <begin position="9"/>
        <end position="28"/>
    </location>
</feature>
<dbReference type="Proteomes" id="UP001556637">
    <property type="component" value="Unassembled WGS sequence"/>
</dbReference>
<evidence type="ECO:0000313" key="5">
    <source>
        <dbReference type="EMBL" id="MEX0430717.1"/>
    </source>
</evidence>
<protein>
    <submittedName>
        <fullName evidence="5">LytTR family DNA-binding domain-containing protein</fullName>
    </submittedName>
</protein>
<comment type="caution">
    <text evidence="5">The sequence shown here is derived from an EMBL/GenBank/DDBJ whole genome shotgun (WGS) entry which is preliminary data.</text>
</comment>
<feature type="domain" description="HTH LytTR-type" evidence="4">
    <location>
        <begin position="218"/>
        <end position="266"/>
    </location>
</feature>
<dbReference type="RefSeq" id="WP_367983503.1">
    <property type="nucleotide sequence ID" value="NZ_JBAKFF010000001.1"/>
</dbReference>
<keyword evidence="5" id="KW-0238">DNA-binding</keyword>
<evidence type="ECO:0000256" key="1">
    <source>
        <dbReference type="ARBA" id="ARBA00023012"/>
    </source>
</evidence>
<dbReference type="SMART" id="SM00850">
    <property type="entry name" value="LytTR"/>
    <property type="match status" value="1"/>
</dbReference>
<gene>
    <name evidence="5" type="ORF">V6X30_04780</name>
</gene>
<keyword evidence="1" id="KW-0902">Two-component regulatory system</keyword>
<dbReference type="EMBL" id="JBAKFF010000001">
    <property type="protein sequence ID" value="MEX0430717.1"/>
    <property type="molecule type" value="Genomic_DNA"/>
</dbReference>
<feature type="region of interest" description="Disordered" evidence="2">
    <location>
        <begin position="137"/>
        <end position="157"/>
    </location>
</feature>
<feature type="transmembrane region" description="Helical" evidence="3">
    <location>
        <begin position="78"/>
        <end position="101"/>
    </location>
</feature>
<evidence type="ECO:0000256" key="3">
    <source>
        <dbReference type="SAM" id="Phobius"/>
    </source>
</evidence>